<dbReference type="Pfam" id="PF03473">
    <property type="entry name" value="MOSC"/>
    <property type="match status" value="1"/>
</dbReference>
<organism evidence="2 3">
    <name type="scientific">Thermoleptolyngbya sichuanensis A183</name>
    <dbReference type="NCBI Taxonomy" id="2737172"/>
    <lineage>
        <taxon>Bacteria</taxon>
        <taxon>Bacillati</taxon>
        <taxon>Cyanobacteriota</taxon>
        <taxon>Cyanophyceae</taxon>
        <taxon>Oculatellales</taxon>
        <taxon>Oculatellaceae</taxon>
        <taxon>Thermoleptolyngbya</taxon>
        <taxon>Thermoleptolyngbya sichuanensis</taxon>
    </lineage>
</organism>
<protein>
    <submittedName>
        <fullName evidence="2">MOSC domain-containing protein</fullName>
    </submittedName>
</protein>
<dbReference type="KEGG" id="theu:HPC62_21710"/>
<evidence type="ECO:0000313" key="2">
    <source>
        <dbReference type="EMBL" id="QKD84453.1"/>
    </source>
</evidence>
<dbReference type="EMBL" id="CP053661">
    <property type="protein sequence ID" value="QKD84453.1"/>
    <property type="molecule type" value="Genomic_DNA"/>
</dbReference>
<dbReference type="InterPro" id="IPR005303">
    <property type="entry name" value="MOCOS_middle"/>
</dbReference>
<dbReference type="Proteomes" id="UP000505210">
    <property type="component" value="Chromosome"/>
</dbReference>
<dbReference type="GO" id="GO:0030170">
    <property type="term" value="F:pyridoxal phosphate binding"/>
    <property type="evidence" value="ECO:0007669"/>
    <property type="project" value="InterPro"/>
</dbReference>
<name>A0A6M8BNW5_9CYAN</name>
<dbReference type="SUPFAM" id="SSF50800">
    <property type="entry name" value="PK beta-barrel domain-like"/>
    <property type="match status" value="1"/>
</dbReference>
<sequence>MTTVPHVSQIFIYPIKSLDGVGIQSAEVLRSGALKGDRQFALFDQAGQFVNGKRHAKIHALRAEFDLAANTVSFRNSDTALNGNISSSTFPLEPEQKDLEAWLSEYFGFPVYLRQNLEMGFPDDTQSPGPTIVSLATLEAIATWYPALTPALTVEEVRARFRTNLEIAGVPAFWEDRLFAQADQAVAFQIGSIRLLGVNPCQRCVVPTRNSKTGIADPGFQKIFVAKRQETLPAWAERSRFNHFYRLTVNTRLAEPHTGGAVFTGDLVSLG</sequence>
<evidence type="ECO:0000313" key="3">
    <source>
        <dbReference type="Proteomes" id="UP000505210"/>
    </source>
</evidence>
<dbReference type="PROSITE" id="PS51340">
    <property type="entry name" value="MOSC"/>
    <property type="match status" value="1"/>
</dbReference>
<dbReference type="SUPFAM" id="SSF141673">
    <property type="entry name" value="MOSC N-terminal domain-like"/>
    <property type="match status" value="1"/>
</dbReference>
<evidence type="ECO:0000259" key="1">
    <source>
        <dbReference type="PROSITE" id="PS51340"/>
    </source>
</evidence>
<accession>A0A6M8BNW5</accession>
<dbReference type="Pfam" id="PF03476">
    <property type="entry name" value="MOSC_N"/>
    <property type="match status" value="1"/>
</dbReference>
<dbReference type="AlphaFoldDB" id="A0A6M8BNW5"/>
<dbReference type="GO" id="GO:0003824">
    <property type="term" value="F:catalytic activity"/>
    <property type="evidence" value="ECO:0007669"/>
    <property type="project" value="InterPro"/>
</dbReference>
<proteinExistence type="predicted"/>
<reference evidence="2 3" key="1">
    <citation type="submission" date="2020-05" db="EMBL/GenBank/DDBJ databases">
        <title>Complete genome sequence of of a novel Thermoleptolyngbya strain isolated from hot springs of Ganzi, Sichuan China.</title>
        <authorList>
            <person name="Tang J."/>
            <person name="Daroch M."/>
            <person name="Li L."/>
            <person name="Waleron K."/>
            <person name="Waleron M."/>
            <person name="Waleron M."/>
        </authorList>
    </citation>
    <scope>NUCLEOTIDE SEQUENCE [LARGE SCALE GENOMIC DNA]</scope>
    <source>
        <strain evidence="2 3">PKUAC-SCTA183</strain>
    </source>
</reference>
<dbReference type="RefSeq" id="WP_172358481.1">
    <property type="nucleotide sequence ID" value="NZ_CP053661.1"/>
</dbReference>
<dbReference type="InterPro" id="IPR011037">
    <property type="entry name" value="Pyrv_Knase-like_insert_dom_sf"/>
</dbReference>
<dbReference type="GO" id="GO:0030151">
    <property type="term" value="F:molybdenum ion binding"/>
    <property type="evidence" value="ECO:0007669"/>
    <property type="project" value="InterPro"/>
</dbReference>
<gene>
    <name evidence="2" type="ORF">HPC62_21710</name>
</gene>
<dbReference type="InterPro" id="IPR005302">
    <property type="entry name" value="MoCF_Sase_C"/>
</dbReference>
<feature type="domain" description="MOSC" evidence="1">
    <location>
        <begin position="96"/>
        <end position="271"/>
    </location>
</feature>
<keyword evidence="3" id="KW-1185">Reference proteome</keyword>